<sequence length="143" mass="15828">MSITTNDHTVLLTPEERRSAAQYITALGGDASDLQTPEGKSLPPEIKNVIVRVFHAIKEGAPISISTLPKEVTTTAAAAMLGITRPTLMKHVRNGRISAHMVGSHHRLFSSDVLAFREELKEEKRRAVFDLMDLENELAEQEQ</sequence>
<proteinExistence type="predicted"/>
<dbReference type="EMBL" id="JBAHVJ010000012">
    <property type="protein sequence ID" value="MEJ4100845.1"/>
    <property type="molecule type" value="Genomic_DNA"/>
</dbReference>
<dbReference type="InterPro" id="IPR010093">
    <property type="entry name" value="SinI_DNA-bd"/>
</dbReference>
<evidence type="ECO:0000259" key="1">
    <source>
        <dbReference type="Pfam" id="PF12728"/>
    </source>
</evidence>
<gene>
    <name evidence="2" type="ORF">V5S96_10830</name>
</gene>
<feature type="domain" description="Helix-turn-helix" evidence="1">
    <location>
        <begin position="73"/>
        <end position="119"/>
    </location>
</feature>
<dbReference type="NCBIfam" id="TIGR01764">
    <property type="entry name" value="excise"/>
    <property type="match status" value="1"/>
</dbReference>
<dbReference type="Proteomes" id="UP001359781">
    <property type="component" value="Unassembled WGS sequence"/>
</dbReference>
<dbReference type="InterPro" id="IPR041657">
    <property type="entry name" value="HTH_17"/>
</dbReference>
<reference evidence="2 3" key="1">
    <citation type="submission" date="2024-02" db="EMBL/GenBank/DDBJ databases">
        <title>Whole genome sequencing and characterization of Corynebacterium isolated from the ocular surface of dry eye disease sufferers.</title>
        <authorList>
            <person name="Naqvi M."/>
        </authorList>
    </citation>
    <scope>NUCLEOTIDE SEQUENCE [LARGE SCALE GENOMIC DNA]</scope>
    <source>
        <strain evidence="2 3">PCRF</strain>
    </source>
</reference>
<evidence type="ECO:0000313" key="2">
    <source>
        <dbReference type="EMBL" id="MEJ4100845.1"/>
    </source>
</evidence>
<accession>A0ABU8P0P3</accession>
<evidence type="ECO:0000313" key="3">
    <source>
        <dbReference type="Proteomes" id="UP001359781"/>
    </source>
</evidence>
<comment type="caution">
    <text evidence="2">The sequence shown here is derived from an EMBL/GenBank/DDBJ whole genome shotgun (WGS) entry which is preliminary data.</text>
</comment>
<name>A0ABU8P0P3_9CORY</name>
<dbReference type="RefSeq" id="WP_337890948.1">
    <property type="nucleotide sequence ID" value="NZ_JBAHVI010000011.1"/>
</dbReference>
<protein>
    <submittedName>
        <fullName evidence="2">Helix-turn-helix domain-containing protein</fullName>
    </submittedName>
</protein>
<keyword evidence="3" id="KW-1185">Reference proteome</keyword>
<organism evidence="2 3">
    <name type="scientific">Corynebacterium mastitidis</name>
    <dbReference type="NCBI Taxonomy" id="161890"/>
    <lineage>
        <taxon>Bacteria</taxon>
        <taxon>Bacillati</taxon>
        <taxon>Actinomycetota</taxon>
        <taxon>Actinomycetes</taxon>
        <taxon>Mycobacteriales</taxon>
        <taxon>Corynebacteriaceae</taxon>
        <taxon>Corynebacterium</taxon>
    </lineage>
</organism>
<dbReference type="Pfam" id="PF12728">
    <property type="entry name" value="HTH_17"/>
    <property type="match status" value="1"/>
</dbReference>